<dbReference type="SUPFAM" id="SSF47095">
    <property type="entry name" value="HMG-box"/>
    <property type="match status" value="1"/>
</dbReference>
<feature type="domain" description="HMG box" evidence="4">
    <location>
        <begin position="126"/>
        <end position="194"/>
    </location>
</feature>
<dbReference type="GO" id="GO:0001228">
    <property type="term" value="F:DNA-binding transcription activator activity, RNA polymerase II-specific"/>
    <property type="evidence" value="ECO:0007669"/>
    <property type="project" value="TreeGrafter"/>
</dbReference>
<dbReference type="InterPro" id="IPR050140">
    <property type="entry name" value="SRY-related_HMG-box_TF-like"/>
</dbReference>
<reference evidence="5" key="1">
    <citation type="journal article" date="2023" name="Mol. Phylogenet. Evol.">
        <title>Genome-scale phylogeny and comparative genomics of the fungal order Sordariales.</title>
        <authorList>
            <person name="Hensen N."/>
            <person name="Bonometti L."/>
            <person name="Westerberg I."/>
            <person name="Brannstrom I.O."/>
            <person name="Guillou S."/>
            <person name="Cros-Aarteil S."/>
            <person name="Calhoun S."/>
            <person name="Haridas S."/>
            <person name="Kuo A."/>
            <person name="Mondo S."/>
            <person name="Pangilinan J."/>
            <person name="Riley R."/>
            <person name="LaButti K."/>
            <person name="Andreopoulos B."/>
            <person name="Lipzen A."/>
            <person name="Chen C."/>
            <person name="Yan M."/>
            <person name="Daum C."/>
            <person name="Ng V."/>
            <person name="Clum A."/>
            <person name="Steindorff A."/>
            <person name="Ohm R.A."/>
            <person name="Martin F."/>
            <person name="Silar P."/>
            <person name="Natvig D.O."/>
            <person name="Lalanne C."/>
            <person name="Gautier V."/>
            <person name="Ament-Velasquez S.L."/>
            <person name="Kruys A."/>
            <person name="Hutchinson M.I."/>
            <person name="Powell A.J."/>
            <person name="Barry K."/>
            <person name="Miller A.N."/>
            <person name="Grigoriev I.V."/>
            <person name="Debuchy R."/>
            <person name="Gladieux P."/>
            <person name="Hiltunen Thoren M."/>
            <person name="Johannesson H."/>
        </authorList>
    </citation>
    <scope>NUCLEOTIDE SEQUENCE</scope>
    <source>
        <strain evidence="5">PSN243</strain>
    </source>
</reference>
<dbReference type="CDD" id="cd01389">
    <property type="entry name" value="HMG-box_ROX1-like"/>
    <property type="match status" value="1"/>
</dbReference>
<proteinExistence type="predicted"/>
<evidence type="ECO:0000256" key="1">
    <source>
        <dbReference type="ARBA" id="ARBA00023125"/>
    </source>
</evidence>
<dbReference type="Gene3D" id="1.10.30.10">
    <property type="entry name" value="High mobility group box domain"/>
    <property type="match status" value="1"/>
</dbReference>
<dbReference type="GO" id="GO:0005634">
    <property type="term" value="C:nucleus"/>
    <property type="evidence" value="ECO:0007669"/>
    <property type="project" value="UniProtKB-UniRule"/>
</dbReference>
<evidence type="ECO:0000313" key="5">
    <source>
        <dbReference type="EMBL" id="KAK4452819.1"/>
    </source>
</evidence>
<reference evidence="5" key="2">
    <citation type="submission" date="2023-05" db="EMBL/GenBank/DDBJ databases">
        <authorList>
            <consortium name="Lawrence Berkeley National Laboratory"/>
            <person name="Steindorff A."/>
            <person name="Hensen N."/>
            <person name="Bonometti L."/>
            <person name="Westerberg I."/>
            <person name="Brannstrom I.O."/>
            <person name="Guillou S."/>
            <person name="Cros-Aarteil S."/>
            <person name="Calhoun S."/>
            <person name="Haridas S."/>
            <person name="Kuo A."/>
            <person name="Mondo S."/>
            <person name="Pangilinan J."/>
            <person name="Riley R."/>
            <person name="Labutti K."/>
            <person name="Andreopoulos B."/>
            <person name="Lipzen A."/>
            <person name="Chen C."/>
            <person name="Yanf M."/>
            <person name="Daum C."/>
            <person name="Ng V."/>
            <person name="Clum A."/>
            <person name="Ohm R."/>
            <person name="Martin F."/>
            <person name="Silar P."/>
            <person name="Natvig D."/>
            <person name="Lalanne C."/>
            <person name="Gautier V."/>
            <person name="Ament-Velasquez S.L."/>
            <person name="Kruys A."/>
            <person name="Hutchinson M.I."/>
            <person name="Powell A.J."/>
            <person name="Barry K."/>
            <person name="Miller A.N."/>
            <person name="Grigoriev I.V."/>
            <person name="Debuchy R."/>
            <person name="Gladieux P."/>
            <person name="Thoren M.H."/>
            <person name="Johannesson H."/>
        </authorList>
    </citation>
    <scope>NUCLEOTIDE SEQUENCE</scope>
    <source>
        <strain evidence="5">PSN243</strain>
    </source>
</reference>
<evidence type="ECO:0000313" key="6">
    <source>
        <dbReference type="Proteomes" id="UP001321760"/>
    </source>
</evidence>
<keyword evidence="3" id="KW-0539">Nucleus</keyword>
<protein>
    <recommendedName>
        <fullName evidence="4">HMG box domain-containing protein</fullName>
    </recommendedName>
</protein>
<organism evidence="5 6">
    <name type="scientific">Podospora aff. communis PSN243</name>
    <dbReference type="NCBI Taxonomy" id="3040156"/>
    <lineage>
        <taxon>Eukaryota</taxon>
        <taxon>Fungi</taxon>
        <taxon>Dikarya</taxon>
        <taxon>Ascomycota</taxon>
        <taxon>Pezizomycotina</taxon>
        <taxon>Sordariomycetes</taxon>
        <taxon>Sordariomycetidae</taxon>
        <taxon>Sordariales</taxon>
        <taxon>Podosporaceae</taxon>
        <taxon>Podospora</taxon>
    </lineage>
</organism>
<feature type="DNA-binding region" description="HMG box" evidence="3">
    <location>
        <begin position="126"/>
        <end position="194"/>
    </location>
</feature>
<evidence type="ECO:0000259" key="4">
    <source>
        <dbReference type="PROSITE" id="PS50118"/>
    </source>
</evidence>
<dbReference type="PROSITE" id="PS50118">
    <property type="entry name" value="HMG_BOX_2"/>
    <property type="match status" value="1"/>
</dbReference>
<dbReference type="EMBL" id="MU865922">
    <property type="protein sequence ID" value="KAK4452819.1"/>
    <property type="molecule type" value="Genomic_DNA"/>
</dbReference>
<dbReference type="GO" id="GO:0000978">
    <property type="term" value="F:RNA polymerase II cis-regulatory region sequence-specific DNA binding"/>
    <property type="evidence" value="ECO:0007669"/>
    <property type="project" value="TreeGrafter"/>
</dbReference>
<gene>
    <name evidence="5" type="ORF">QBC34DRAFT_435176</name>
</gene>
<keyword evidence="6" id="KW-1185">Reference proteome</keyword>
<evidence type="ECO:0000256" key="2">
    <source>
        <dbReference type="ARBA" id="ARBA00023163"/>
    </source>
</evidence>
<sequence>MNRYHLGAHISIPEGEAVRYASGYTSITFTFDWGAGSIAALELEALVDDRNNQILFEWVEILKRFTKMQKKTCALLRLIGTGRFMIIPECVGIDTQYYLVVERCVHVDENGCDGFEDDNVLEPAYIRRPRNSFILYRIWKSSQISRENPEVNMALMSQIVSNLWRNEDPYVKGHFKNLAAEESRLHKAMYPNYQYGKELRRRTYMPLSKMELEVNPMDTAKLLIQQGY</sequence>
<dbReference type="SMART" id="SM00398">
    <property type="entry name" value="HMG"/>
    <property type="match status" value="1"/>
</dbReference>
<dbReference type="PANTHER" id="PTHR10270:SF161">
    <property type="entry name" value="SEX-DETERMINING REGION Y PROTEIN"/>
    <property type="match status" value="1"/>
</dbReference>
<dbReference type="Pfam" id="PF00505">
    <property type="entry name" value="HMG_box"/>
    <property type="match status" value="1"/>
</dbReference>
<dbReference type="GO" id="GO:0030154">
    <property type="term" value="P:cell differentiation"/>
    <property type="evidence" value="ECO:0007669"/>
    <property type="project" value="TreeGrafter"/>
</dbReference>
<accession>A0AAV9GY05</accession>
<dbReference type="AlphaFoldDB" id="A0AAV9GY05"/>
<dbReference type="PANTHER" id="PTHR10270">
    <property type="entry name" value="SOX TRANSCRIPTION FACTOR"/>
    <property type="match status" value="1"/>
</dbReference>
<comment type="caution">
    <text evidence="5">The sequence shown here is derived from an EMBL/GenBank/DDBJ whole genome shotgun (WGS) entry which is preliminary data.</text>
</comment>
<keyword evidence="1 3" id="KW-0238">DNA-binding</keyword>
<dbReference type="InterPro" id="IPR009071">
    <property type="entry name" value="HMG_box_dom"/>
</dbReference>
<dbReference type="InterPro" id="IPR036910">
    <property type="entry name" value="HMG_box_dom_sf"/>
</dbReference>
<keyword evidence="2" id="KW-0804">Transcription</keyword>
<name>A0AAV9GY05_9PEZI</name>
<evidence type="ECO:0000256" key="3">
    <source>
        <dbReference type="PROSITE-ProRule" id="PRU00267"/>
    </source>
</evidence>
<dbReference type="Proteomes" id="UP001321760">
    <property type="component" value="Unassembled WGS sequence"/>
</dbReference>